<evidence type="ECO:0000256" key="1">
    <source>
        <dbReference type="SAM" id="MobiDB-lite"/>
    </source>
</evidence>
<reference evidence="3" key="3">
    <citation type="submission" date="2022-06" db="UniProtKB">
        <authorList>
            <consortium name="EnsemblPlants"/>
        </authorList>
    </citation>
    <scope>IDENTIFICATION</scope>
</reference>
<dbReference type="Pfam" id="PF12776">
    <property type="entry name" value="Myb_DNA-bind_3"/>
    <property type="match status" value="1"/>
</dbReference>
<dbReference type="InterPro" id="IPR024752">
    <property type="entry name" value="Myb/SANT-like_dom"/>
</dbReference>
<sequence>MGHYEDKLITYVFSSSTRQWQAIRSLTWTNLSAGSLSSTETTLFCQRQYAYGCFYWLPNSKHGIKMLVLNTRKMEFSVAEPPAEPKVCYRHITMVEAGEGRPGLVVLTYGPRGHIYTIWRNNNGSSSQWQKDKVIPPSPGSGYVLRQSMGTHLLLNHWGFSSFDEELCTDLCTLDMKTLKIERVCASTVQSFAYSNYPPSLSSPTISNEMDNVEVTAASGNSGKSGVIVWTTSMTNTMLGFLADLVAKGKRTSSGFRETHLKQCAAVLNEQFKLTITSDQVRNHLKKWRKIWVRVVNLKNLSGALWDEDTCTIRLSDEHYAGHCMTHKPDAPFLNNPIEHYHAMATIFGTTGTKGMNARSGNDLLSIDVDDEENGEVNGEINTSPQVGESSDPKGPPKKKAKVVKVLEDPLGAILKDGFKLVAEALVKSGGDDDDIPDDLWDVVSCLKEFDEEHLAHYYAHLVDNPKTARAFMKLSETNKSVWVSRYVKKNF</sequence>
<feature type="compositionally biased region" description="Polar residues" evidence="1">
    <location>
        <begin position="380"/>
        <end position="389"/>
    </location>
</feature>
<gene>
    <name evidence="3" type="primary">LOC125535635</name>
</gene>
<protein>
    <recommendedName>
        <fullName evidence="2">Myb/SANT-like domain-containing protein</fullName>
    </recommendedName>
</protein>
<dbReference type="EnsemblPlants" id="TuG1812G0200001062.01.T01">
    <property type="protein sequence ID" value="TuG1812G0200001062.01.T01"/>
    <property type="gene ID" value="TuG1812G0200001062.01"/>
</dbReference>
<evidence type="ECO:0000313" key="3">
    <source>
        <dbReference type="EnsemblPlants" id="TuG1812G0200001062.01.T01"/>
    </source>
</evidence>
<accession>A0A8R7PAH4</accession>
<keyword evidence="4" id="KW-1185">Reference proteome</keyword>
<dbReference type="Gramene" id="TuG1812G0200001062.01.T01">
    <property type="protein sequence ID" value="TuG1812G0200001062.01.T01"/>
    <property type="gene ID" value="TuG1812G0200001062.01"/>
</dbReference>
<reference evidence="4" key="1">
    <citation type="journal article" date="2013" name="Nature">
        <title>Draft genome of the wheat A-genome progenitor Triticum urartu.</title>
        <authorList>
            <person name="Ling H.Q."/>
            <person name="Zhao S."/>
            <person name="Liu D."/>
            <person name="Wang J."/>
            <person name="Sun H."/>
            <person name="Zhang C."/>
            <person name="Fan H."/>
            <person name="Li D."/>
            <person name="Dong L."/>
            <person name="Tao Y."/>
            <person name="Gao C."/>
            <person name="Wu H."/>
            <person name="Li Y."/>
            <person name="Cui Y."/>
            <person name="Guo X."/>
            <person name="Zheng S."/>
            <person name="Wang B."/>
            <person name="Yu K."/>
            <person name="Liang Q."/>
            <person name="Yang W."/>
            <person name="Lou X."/>
            <person name="Chen J."/>
            <person name="Feng M."/>
            <person name="Jian J."/>
            <person name="Zhang X."/>
            <person name="Luo G."/>
            <person name="Jiang Y."/>
            <person name="Liu J."/>
            <person name="Wang Z."/>
            <person name="Sha Y."/>
            <person name="Zhang B."/>
            <person name="Wu H."/>
            <person name="Tang D."/>
            <person name="Shen Q."/>
            <person name="Xue P."/>
            <person name="Zou S."/>
            <person name="Wang X."/>
            <person name="Liu X."/>
            <person name="Wang F."/>
            <person name="Yang Y."/>
            <person name="An X."/>
            <person name="Dong Z."/>
            <person name="Zhang K."/>
            <person name="Zhang X."/>
            <person name="Luo M.C."/>
            <person name="Dvorak J."/>
            <person name="Tong Y."/>
            <person name="Wang J."/>
            <person name="Yang H."/>
            <person name="Li Z."/>
            <person name="Wang D."/>
            <person name="Zhang A."/>
            <person name="Wang J."/>
        </authorList>
    </citation>
    <scope>NUCLEOTIDE SEQUENCE</scope>
    <source>
        <strain evidence="4">cv. G1812</strain>
    </source>
</reference>
<reference evidence="3" key="2">
    <citation type="submission" date="2018-03" db="EMBL/GenBank/DDBJ databases">
        <title>The Triticum urartu genome reveals the dynamic nature of wheat genome evolution.</title>
        <authorList>
            <person name="Ling H."/>
            <person name="Ma B."/>
            <person name="Shi X."/>
            <person name="Liu H."/>
            <person name="Dong L."/>
            <person name="Sun H."/>
            <person name="Cao Y."/>
            <person name="Gao Q."/>
            <person name="Zheng S."/>
            <person name="Li Y."/>
            <person name="Yu Y."/>
            <person name="Du H."/>
            <person name="Qi M."/>
            <person name="Li Y."/>
            <person name="Yu H."/>
            <person name="Cui Y."/>
            <person name="Wang N."/>
            <person name="Chen C."/>
            <person name="Wu H."/>
            <person name="Zhao Y."/>
            <person name="Zhang J."/>
            <person name="Li Y."/>
            <person name="Zhou W."/>
            <person name="Zhang B."/>
            <person name="Hu W."/>
            <person name="Eijk M."/>
            <person name="Tang J."/>
            <person name="Witsenboer H."/>
            <person name="Zhao S."/>
            <person name="Li Z."/>
            <person name="Zhang A."/>
            <person name="Wang D."/>
            <person name="Liang C."/>
        </authorList>
    </citation>
    <scope>NUCLEOTIDE SEQUENCE [LARGE SCALE GENOMIC DNA]</scope>
    <source>
        <strain evidence="3">cv. G1812</strain>
    </source>
</reference>
<proteinExistence type="predicted"/>
<feature type="domain" description="Myb/SANT-like" evidence="2">
    <location>
        <begin position="230"/>
        <end position="319"/>
    </location>
</feature>
<dbReference type="PANTHER" id="PTHR47127">
    <property type="entry name" value="10A19I.15"/>
    <property type="match status" value="1"/>
</dbReference>
<evidence type="ECO:0000313" key="4">
    <source>
        <dbReference type="Proteomes" id="UP000015106"/>
    </source>
</evidence>
<dbReference type="AlphaFoldDB" id="A0A8R7PAH4"/>
<feature type="region of interest" description="Disordered" evidence="1">
    <location>
        <begin position="374"/>
        <end position="400"/>
    </location>
</feature>
<evidence type="ECO:0000259" key="2">
    <source>
        <dbReference type="Pfam" id="PF12776"/>
    </source>
</evidence>
<organism evidence="3 4">
    <name type="scientific">Triticum urartu</name>
    <name type="common">Red wild einkorn</name>
    <name type="synonym">Crithodium urartu</name>
    <dbReference type="NCBI Taxonomy" id="4572"/>
    <lineage>
        <taxon>Eukaryota</taxon>
        <taxon>Viridiplantae</taxon>
        <taxon>Streptophyta</taxon>
        <taxon>Embryophyta</taxon>
        <taxon>Tracheophyta</taxon>
        <taxon>Spermatophyta</taxon>
        <taxon>Magnoliopsida</taxon>
        <taxon>Liliopsida</taxon>
        <taxon>Poales</taxon>
        <taxon>Poaceae</taxon>
        <taxon>BOP clade</taxon>
        <taxon>Pooideae</taxon>
        <taxon>Triticodae</taxon>
        <taxon>Triticeae</taxon>
        <taxon>Triticinae</taxon>
        <taxon>Triticum</taxon>
    </lineage>
</organism>
<dbReference type="Proteomes" id="UP000015106">
    <property type="component" value="Chromosome 2"/>
</dbReference>
<name>A0A8R7PAH4_TRIUA</name>